<dbReference type="EMBL" id="JRES01000655">
    <property type="protein sequence ID" value="KNC29532.1"/>
    <property type="molecule type" value="Genomic_DNA"/>
</dbReference>
<organism evidence="1 2">
    <name type="scientific">Lucilia cuprina</name>
    <name type="common">Green bottle fly</name>
    <name type="synonym">Australian sheep blowfly</name>
    <dbReference type="NCBI Taxonomy" id="7375"/>
    <lineage>
        <taxon>Eukaryota</taxon>
        <taxon>Metazoa</taxon>
        <taxon>Ecdysozoa</taxon>
        <taxon>Arthropoda</taxon>
        <taxon>Hexapoda</taxon>
        <taxon>Insecta</taxon>
        <taxon>Pterygota</taxon>
        <taxon>Neoptera</taxon>
        <taxon>Endopterygota</taxon>
        <taxon>Diptera</taxon>
        <taxon>Brachycera</taxon>
        <taxon>Muscomorpha</taxon>
        <taxon>Oestroidea</taxon>
        <taxon>Calliphoridae</taxon>
        <taxon>Luciliinae</taxon>
        <taxon>Lucilia</taxon>
    </lineage>
</organism>
<comment type="caution">
    <text evidence="1">The sequence shown here is derived from an EMBL/GenBank/DDBJ whole genome shotgun (WGS) entry which is preliminary data.</text>
</comment>
<gene>
    <name evidence="1" type="ORF">FF38_11573</name>
</gene>
<proteinExistence type="predicted"/>
<keyword evidence="2" id="KW-1185">Reference proteome</keyword>
<protein>
    <submittedName>
        <fullName evidence="1">Uncharacterized protein</fullName>
    </submittedName>
</protein>
<dbReference type="Proteomes" id="UP000037069">
    <property type="component" value="Unassembled WGS sequence"/>
</dbReference>
<name>A0A0L0CBC2_LUCCU</name>
<reference evidence="1 2" key="1">
    <citation type="journal article" date="2015" name="Nat. Commun.">
        <title>Lucilia cuprina genome unlocks parasitic fly biology to underpin future interventions.</title>
        <authorList>
            <person name="Anstead C.A."/>
            <person name="Korhonen P.K."/>
            <person name="Young N.D."/>
            <person name="Hall R.S."/>
            <person name="Jex A.R."/>
            <person name="Murali S.C."/>
            <person name="Hughes D.S."/>
            <person name="Lee S.F."/>
            <person name="Perry T."/>
            <person name="Stroehlein A.J."/>
            <person name="Ansell B.R."/>
            <person name="Breugelmans B."/>
            <person name="Hofmann A."/>
            <person name="Qu J."/>
            <person name="Dugan S."/>
            <person name="Lee S.L."/>
            <person name="Chao H."/>
            <person name="Dinh H."/>
            <person name="Han Y."/>
            <person name="Doddapaneni H.V."/>
            <person name="Worley K.C."/>
            <person name="Muzny D.M."/>
            <person name="Ioannidis P."/>
            <person name="Waterhouse R.M."/>
            <person name="Zdobnov E.M."/>
            <person name="James P.J."/>
            <person name="Bagnall N.H."/>
            <person name="Kotze A.C."/>
            <person name="Gibbs R.A."/>
            <person name="Richards S."/>
            <person name="Batterham P."/>
            <person name="Gasser R.B."/>
        </authorList>
    </citation>
    <scope>NUCLEOTIDE SEQUENCE [LARGE SCALE GENOMIC DNA]</scope>
    <source>
        <strain evidence="1 2">LS</strain>
        <tissue evidence="1">Full body</tissue>
    </source>
</reference>
<dbReference type="AlphaFoldDB" id="A0A0L0CBC2"/>
<sequence>MSSAYLMDPYFGPTVSRCDGSSTSAKSLCMNRSKPMYKNCLSSSLKGKGAMVDRSQPSG</sequence>
<evidence type="ECO:0000313" key="1">
    <source>
        <dbReference type="EMBL" id="KNC29532.1"/>
    </source>
</evidence>
<accession>A0A0L0CBC2</accession>
<evidence type="ECO:0000313" key="2">
    <source>
        <dbReference type="Proteomes" id="UP000037069"/>
    </source>
</evidence>